<dbReference type="STRING" id="1220554.GCA_001552135_04621"/>
<organism evidence="2 3">
    <name type="scientific">Actinomadura chibensis</name>
    <dbReference type="NCBI Taxonomy" id="392828"/>
    <lineage>
        <taxon>Bacteria</taxon>
        <taxon>Bacillati</taxon>
        <taxon>Actinomycetota</taxon>
        <taxon>Actinomycetes</taxon>
        <taxon>Streptosporangiales</taxon>
        <taxon>Thermomonosporaceae</taxon>
        <taxon>Actinomadura</taxon>
    </lineage>
</organism>
<keyword evidence="1" id="KW-0812">Transmembrane</keyword>
<keyword evidence="3" id="KW-1185">Reference proteome</keyword>
<feature type="transmembrane region" description="Helical" evidence="1">
    <location>
        <begin position="58"/>
        <end position="77"/>
    </location>
</feature>
<protein>
    <submittedName>
        <fullName evidence="2">Uncharacterized protein</fullName>
    </submittedName>
</protein>
<feature type="transmembrane region" description="Helical" evidence="1">
    <location>
        <begin position="230"/>
        <end position="248"/>
    </location>
</feature>
<keyword evidence="1" id="KW-1133">Transmembrane helix</keyword>
<feature type="transmembrane region" description="Helical" evidence="1">
    <location>
        <begin position="144"/>
        <end position="165"/>
    </location>
</feature>
<dbReference type="EMBL" id="VSFG01000003">
    <property type="protein sequence ID" value="TYB45532.1"/>
    <property type="molecule type" value="Genomic_DNA"/>
</dbReference>
<proteinExistence type="predicted"/>
<feature type="transmembrane region" description="Helical" evidence="1">
    <location>
        <begin position="29"/>
        <end position="46"/>
    </location>
</feature>
<evidence type="ECO:0000256" key="1">
    <source>
        <dbReference type="SAM" id="Phobius"/>
    </source>
</evidence>
<reference evidence="2 3" key="1">
    <citation type="submission" date="2019-08" db="EMBL/GenBank/DDBJ databases">
        <title>Actinomadura sp. nov. CYP1-5 isolated from mountain soil.</title>
        <authorList>
            <person name="Songsumanus A."/>
            <person name="Kuncharoen N."/>
            <person name="Kudo T."/>
            <person name="Yuki M."/>
            <person name="Igarashi Y."/>
            <person name="Tanasupawat S."/>
        </authorList>
    </citation>
    <scope>NUCLEOTIDE SEQUENCE [LARGE SCALE GENOMIC DNA]</scope>
    <source>
        <strain evidence="2 3">JCM 14158</strain>
    </source>
</reference>
<name>A0A5D0NM48_9ACTN</name>
<gene>
    <name evidence="2" type="ORF">FXF69_19060</name>
</gene>
<dbReference type="Proteomes" id="UP000323380">
    <property type="component" value="Unassembled WGS sequence"/>
</dbReference>
<dbReference type="RefSeq" id="WP_067894865.1">
    <property type="nucleotide sequence ID" value="NZ_VSFG01000003.1"/>
</dbReference>
<keyword evidence="1" id="KW-0472">Membrane</keyword>
<evidence type="ECO:0000313" key="2">
    <source>
        <dbReference type="EMBL" id="TYB45532.1"/>
    </source>
</evidence>
<dbReference type="AlphaFoldDB" id="A0A5D0NM48"/>
<accession>A0A5D0NM48</accession>
<feature type="transmembrane region" description="Helical" evidence="1">
    <location>
        <begin position="177"/>
        <end position="196"/>
    </location>
</feature>
<evidence type="ECO:0000313" key="3">
    <source>
        <dbReference type="Proteomes" id="UP000323380"/>
    </source>
</evidence>
<comment type="caution">
    <text evidence="2">The sequence shown here is derived from an EMBL/GenBank/DDBJ whole genome shotgun (WGS) entry which is preliminary data.</text>
</comment>
<sequence>MSAQALPLPATAAGRGVLRRLAASETRRYARHPLFVIGVLLCLLGLRPDAREASFANPIVPAAALGVLGLVAMASMTRDAAALRRAAGAPPVPERVQTAALVLACLLPFAVGLLWYGWNVRLYHVNPPPPDGFPFGPVTEGWRLAVLFGEGPMAALGGPLLGVVIGRWWPRRGVAPMVAVLLVAFVIAFQGLVAPLRPVRHVSPWTYFGGPFGVKGDPERMLLMSGSPQWWVGYLVCLCGLAVVAALWHDPRARTPRLRAVGAVLLAAAVVACVLAMVTGIDHTMVNPLGSP</sequence>
<feature type="transmembrane region" description="Helical" evidence="1">
    <location>
        <begin position="260"/>
        <end position="281"/>
    </location>
</feature>
<feature type="transmembrane region" description="Helical" evidence="1">
    <location>
        <begin position="98"/>
        <end position="118"/>
    </location>
</feature>